<dbReference type="Proteomes" id="UP001519363">
    <property type="component" value="Unassembled WGS sequence"/>
</dbReference>
<gene>
    <name evidence="1" type="ORF">JOF53_007755</name>
</gene>
<proteinExistence type="predicted"/>
<protein>
    <submittedName>
        <fullName evidence="1">Uncharacterized protein (DUF1684 family)</fullName>
    </submittedName>
</protein>
<dbReference type="RefSeq" id="WP_086786607.1">
    <property type="nucleotide sequence ID" value="NZ_JAGIOO010000001.1"/>
</dbReference>
<keyword evidence="2" id="KW-1185">Reference proteome</keyword>
<dbReference type="InterPro" id="IPR012467">
    <property type="entry name" value="DUF1684"/>
</dbReference>
<accession>A0ABS5AQN7</accession>
<sequence>MAVDPAQVLTQRWLAWHEAREAAVTAPHGLAALDATHWLTTEFQAYDGAPGRWRHDGEAVHAKDLPLAEIESTVDLTGPLAEGDSFRYRGSQFLVFARDGAPALRQYDPEAVRRKNIDGIDAWQPDPAWLVPATWTPSTDGTTVKVTAIDGYVSGEVPTGYLTLTLDGQELRLTTTGTPDHPKIVFSDGTSGNEGYRFRFLQLDEVLGEHPHVDFNRAYLPPCAFSDHYVCPMPLPENRLPVPVRAGERGIRHG</sequence>
<evidence type="ECO:0000313" key="1">
    <source>
        <dbReference type="EMBL" id="MBP2478883.1"/>
    </source>
</evidence>
<dbReference type="PANTHER" id="PTHR41913">
    <property type="entry name" value="DUF1684 DOMAIN-CONTAINING PROTEIN"/>
    <property type="match status" value="1"/>
</dbReference>
<dbReference type="PANTHER" id="PTHR41913:SF1">
    <property type="entry name" value="DUF1684 DOMAIN-CONTAINING PROTEIN"/>
    <property type="match status" value="1"/>
</dbReference>
<comment type="caution">
    <text evidence="1">The sequence shown here is derived from an EMBL/GenBank/DDBJ whole genome shotgun (WGS) entry which is preliminary data.</text>
</comment>
<reference evidence="1 2" key="1">
    <citation type="submission" date="2021-03" db="EMBL/GenBank/DDBJ databases">
        <title>Sequencing the genomes of 1000 actinobacteria strains.</title>
        <authorList>
            <person name="Klenk H.-P."/>
        </authorList>
    </citation>
    <scope>NUCLEOTIDE SEQUENCE [LARGE SCALE GENOMIC DNA]</scope>
    <source>
        <strain evidence="1 2">DSM 44580</strain>
    </source>
</reference>
<dbReference type="Pfam" id="PF07920">
    <property type="entry name" value="DUF1684"/>
    <property type="match status" value="1"/>
</dbReference>
<dbReference type="EMBL" id="JAGIOO010000001">
    <property type="protein sequence ID" value="MBP2478883.1"/>
    <property type="molecule type" value="Genomic_DNA"/>
</dbReference>
<name>A0ABS5AQN7_9PSEU</name>
<evidence type="ECO:0000313" key="2">
    <source>
        <dbReference type="Proteomes" id="UP001519363"/>
    </source>
</evidence>
<organism evidence="1 2">
    <name type="scientific">Crossiella equi</name>
    <dbReference type="NCBI Taxonomy" id="130796"/>
    <lineage>
        <taxon>Bacteria</taxon>
        <taxon>Bacillati</taxon>
        <taxon>Actinomycetota</taxon>
        <taxon>Actinomycetes</taxon>
        <taxon>Pseudonocardiales</taxon>
        <taxon>Pseudonocardiaceae</taxon>
        <taxon>Crossiella</taxon>
    </lineage>
</organism>